<feature type="domain" description="Cytochrome oxidase subunit II copper A binding" evidence="16">
    <location>
        <begin position="89"/>
        <end position="199"/>
    </location>
</feature>
<feature type="transmembrane region" description="Helical" evidence="15">
    <location>
        <begin position="15"/>
        <end position="39"/>
    </location>
</feature>
<comment type="subcellular location">
    <subcellularLocation>
        <location evidence="13">Cell membrane</location>
        <topology evidence="13">Multi-pass membrane protein</topology>
    </subcellularLocation>
    <subcellularLocation>
        <location evidence="1">Membrane</location>
        <topology evidence="1">Multi-pass membrane protein</topology>
    </subcellularLocation>
</comment>
<dbReference type="AlphaFoldDB" id="A0A1F7RG03"/>
<dbReference type="Gene3D" id="2.60.40.420">
    <property type="entry name" value="Cupredoxins - blue copper proteins"/>
    <property type="match status" value="1"/>
</dbReference>
<evidence type="ECO:0000256" key="12">
    <source>
        <dbReference type="ARBA" id="ARBA00024688"/>
    </source>
</evidence>
<dbReference type="Proteomes" id="UP000178526">
    <property type="component" value="Unassembled WGS sequence"/>
</dbReference>
<evidence type="ECO:0000256" key="2">
    <source>
        <dbReference type="ARBA" id="ARBA00007866"/>
    </source>
</evidence>
<protein>
    <recommendedName>
        <fullName evidence="14">Cytochrome c oxidase subunit 2</fullName>
        <ecNumber evidence="14">7.1.1.9</ecNumber>
    </recommendedName>
</protein>
<evidence type="ECO:0000259" key="17">
    <source>
        <dbReference type="PROSITE" id="PS50999"/>
    </source>
</evidence>
<comment type="similarity">
    <text evidence="2 13">Belongs to the cytochrome c oxidase subunit 2 family.</text>
</comment>
<proteinExistence type="inferred from homology"/>
<evidence type="ECO:0000256" key="6">
    <source>
        <dbReference type="ARBA" id="ARBA00022723"/>
    </source>
</evidence>
<dbReference type="NCBIfam" id="TIGR02866">
    <property type="entry name" value="CoxB"/>
    <property type="match status" value="1"/>
</dbReference>
<keyword evidence="10 14" id="KW-0186">Copper</keyword>
<keyword evidence="8 13" id="KW-0249">Electron transport</keyword>
<reference evidence="18 19" key="1">
    <citation type="journal article" date="2016" name="Nat. Commun.">
        <title>Thousands of microbial genomes shed light on interconnected biogeochemical processes in an aquifer system.</title>
        <authorList>
            <person name="Anantharaman K."/>
            <person name="Brown C.T."/>
            <person name="Hug L.A."/>
            <person name="Sharon I."/>
            <person name="Castelle C.J."/>
            <person name="Probst A.J."/>
            <person name="Thomas B.C."/>
            <person name="Singh A."/>
            <person name="Wilkins M.J."/>
            <person name="Karaoz U."/>
            <person name="Brodie E.L."/>
            <person name="Williams K.H."/>
            <person name="Hubbard S.S."/>
            <person name="Banfield J.F."/>
        </authorList>
    </citation>
    <scope>NUCLEOTIDE SEQUENCE [LARGE SCALE GENOMIC DNA]</scope>
</reference>
<dbReference type="SUPFAM" id="SSF49503">
    <property type="entry name" value="Cupredoxins"/>
    <property type="match status" value="1"/>
</dbReference>
<keyword evidence="5 13" id="KW-0812">Transmembrane</keyword>
<sequence length="205" mass="23652">MFPDVSNSAHIVSNVFLFVCGITVLLLVLVTSLMVYFVIKYNKSRNTIPVNIEGNTLLEIIWIVVPTLIVLAMFYYGWIGFKEMRTVPKDAMVVKVNGYMWSWLFEYANGKQSGILNLPAGKPVKLELSSRDVIHSFFIPAFRVKEDVVPGKGNYLWFKPLKFGSYDVFCAEYCGQKHYSMLTKVVVMPEEEFKTWYGREEKKMK</sequence>
<dbReference type="InterPro" id="IPR036257">
    <property type="entry name" value="Cyt_c_oxidase_su2_TM_sf"/>
</dbReference>
<keyword evidence="6 14" id="KW-0479">Metal-binding</keyword>
<dbReference type="GO" id="GO:0005507">
    <property type="term" value="F:copper ion binding"/>
    <property type="evidence" value="ECO:0007669"/>
    <property type="project" value="InterPro"/>
</dbReference>
<evidence type="ECO:0000259" key="16">
    <source>
        <dbReference type="PROSITE" id="PS50857"/>
    </source>
</evidence>
<comment type="function">
    <text evidence="12 14">Subunits I and II form the functional core of the enzyme complex. Electrons originating in cytochrome c are transferred via heme a and Cu(A) to the binuclear center formed by heme a3 and Cu(B).</text>
</comment>
<dbReference type="PANTHER" id="PTHR22888:SF9">
    <property type="entry name" value="CYTOCHROME C OXIDASE SUBUNIT 2"/>
    <property type="match status" value="1"/>
</dbReference>
<keyword evidence="3 13" id="KW-0813">Transport</keyword>
<name>A0A1F7RG03_9BACT</name>
<evidence type="ECO:0000256" key="13">
    <source>
        <dbReference type="RuleBase" id="RU000456"/>
    </source>
</evidence>
<dbReference type="GO" id="GO:0004129">
    <property type="term" value="F:cytochrome-c oxidase activity"/>
    <property type="evidence" value="ECO:0007669"/>
    <property type="project" value="UniProtKB-EC"/>
</dbReference>
<dbReference type="PRINTS" id="PR01166">
    <property type="entry name" value="CYCOXIDASEII"/>
</dbReference>
<organism evidence="18 19">
    <name type="scientific">Candidatus Schekmanbacteria bacterium GWA2_38_11</name>
    <dbReference type="NCBI Taxonomy" id="1817876"/>
    <lineage>
        <taxon>Bacteria</taxon>
        <taxon>Candidatus Schekmaniibacteriota</taxon>
    </lineage>
</organism>
<comment type="cofactor">
    <cofactor evidence="14">
        <name>Cu cation</name>
        <dbReference type="ChEBI" id="CHEBI:23378"/>
    </cofactor>
    <text evidence="14">Binds a copper A center.</text>
</comment>
<dbReference type="Pfam" id="PF02790">
    <property type="entry name" value="COX2_TM"/>
    <property type="match status" value="1"/>
</dbReference>
<dbReference type="PROSITE" id="PS00078">
    <property type="entry name" value="COX2"/>
    <property type="match status" value="1"/>
</dbReference>
<dbReference type="SUPFAM" id="SSF81464">
    <property type="entry name" value="Cytochrome c oxidase subunit II-like, transmembrane region"/>
    <property type="match status" value="1"/>
</dbReference>
<evidence type="ECO:0000256" key="8">
    <source>
        <dbReference type="ARBA" id="ARBA00022982"/>
    </source>
</evidence>
<evidence type="ECO:0000256" key="10">
    <source>
        <dbReference type="ARBA" id="ARBA00023008"/>
    </source>
</evidence>
<accession>A0A1F7RG03</accession>
<gene>
    <name evidence="18" type="ORF">A2042_03465</name>
</gene>
<evidence type="ECO:0000256" key="14">
    <source>
        <dbReference type="RuleBase" id="RU004024"/>
    </source>
</evidence>
<dbReference type="GO" id="GO:0005886">
    <property type="term" value="C:plasma membrane"/>
    <property type="evidence" value="ECO:0007669"/>
    <property type="project" value="UniProtKB-SubCell"/>
</dbReference>
<dbReference type="PANTHER" id="PTHR22888">
    <property type="entry name" value="CYTOCHROME C OXIDASE, SUBUNIT II"/>
    <property type="match status" value="1"/>
</dbReference>
<dbReference type="InterPro" id="IPR008972">
    <property type="entry name" value="Cupredoxin"/>
</dbReference>
<dbReference type="InterPro" id="IPR001505">
    <property type="entry name" value="Copper_CuA"/>
</dbReference>
<dbReference type="EC" id="7.1.1.9" evidence="14"/>
<evidence type="ECO:0000256" key="15">
    <source>
        <dbReference type="SAM" id="Phobius"/>
    </source>
</evidence>
<comment type="catalytic activity">
    <reaction evidence="14">
        <text>4 Fe(II)-[cytochrome c] + O2 + 8 H(+)(in) = 4 Fe(III)-[cytochrome c] + 2 H2O + 4 H(+)(out)</text>
        <dbReference type="Rhea" id="RHEA:11436"/>
        <dbReference type="Rhea" id="RHEA-COMP:10350"/>
        <dbReference type="Rhea" id="RHEA-COMP:14399"/>
        <dbReference type="ChEBI" id="CHEBI:15377"/>
        <dbReference type="ChEBI" id="CHEBI:15378"/>
        <dbReference type="ChEBI" id="CHEBI:15379"/>
        <dbReference type="ChEBI" id="CHEBI:29033"/>
        <dbReference type="ChEBI" id="CHEBI:29034"/>
        <dbReference type="EC" id="7.1.1.9"/>
    </reaction>
</comment>
<dbReference type="InterPro" id="IPR045187">
    <property type="entry name" value="CcO_II"/>
</dbReference>
<dbReference type="Gene3D" id="1.10.287.90">
    <property type="match status" value="1"/>
</dbReference>
<dbReference type="Pfam" id="PF00116">
    <property type="entry name" value="COX2"/>
    <property type="match status" value="1"/>
</dbReference>
<dbReference type="InterPro" id="IPR002429">
    <property type="entry name" value="CcO_II-like_C"/>
</dbReference>
<keyword evidence="4 13" id="KW-0679">Respiratory chain</keyword>
<evidence type="ECO:0000256" key="3">
    <source>
        <dbReference type="ARBA" id="ARBA00022448"/>
    </source>
</evidence>
<dbReference type="CDD" id="cd13915">
    <property type="entry name" value="CuRO_HCO_II_like_2"/>
    <property type="match status" value="1"/>
</dbReference>
<dbReference type="InterPro" id="IPR011759">
    <property type="entry name" value="Cyt_c_oxidase_su2_TM_dom"/>
</dbReference>
<keyword evidence="11 15" id="KW-0472">Membrane</keyword>
<dbReference type="EMBL" id="MGDB01000111">
    <property type="protein sequence ID" value="OGL39864.1"/>
    <property type="molecule type" value="Genomic_DNA"/>
</dbReference>
<feature type="transmembrane region" description="Helical" evidence="15">
    <location>
        <begin position="60"/>
        <end position="79"/>
    </location>
</feature>
<dbReference type="PROSITE" id="PS50999">
    <property type="entry name" value="COX2_TM"/>
    <property type="match status" value="1"/>
</dbReference>
<evidence type="ECO:0000256" key="7">
    <source>
        <dbReference type="ARBA" id="ARBA00022967"/>
    </source>
</evidence>
<dbReference type="GO" id="GO:0042773">
    <property type="term" value="P:ATP synthesis coupled electron transport"/>
    <property type="evidence" value="ECO:0007669"/>
    <property type="project" value="TreeGrafter"/>
</dbReference>
<keyword evidence="9 15" id="KW-1133">Transmembrane helix</keyword>
<evidence type="ECO:0000256" key="5">
    <source>
        <dbReference type="ARBA" id="ARBA00022692"/>
    </source>
</evidence>
<dbReference type="PROSITE" id="PS50857">
    <property type="entry name" value="COX2_CUA"/>
    <property type="match status" value="1"/>
</dbReference>
<feature type="domain" description="Cytochrome oxidase subunit II transmembrane region profile" evidence="17">
    <location>
        <begin position="1"/>
        <end position="88"/>
    </location>
</feature>
<evidence type="ECO:0000256" key="11">
    <source>
        <dbReference type="ARBA" id="ARBA00023136"/>
    </source>
</evidence>
<evidence type="ECO:0000313" key="18">
    <source>
        <dbReference type="EMBL" id="OGL39864.1"/>
    </source>
</evidence>
<evidence type="ECO:0000256" key="4">
    <source>
        <dbReference type="ARBA" id="ARBA00022660"/>
    </source>
</evidence>
<evidence type="ECO:0000313" key="19">
    <source>
        <dbReference type="Proteomes" id="UP000178526"/>
    </source>
</evidence>
<dbReference type="GO" id="GO:0016491">
    <property type="term" value="F:oxidoreductase activity"/>
    <property type="evidence" value="ECO:0007669"/>
    <property type="project" value="InterPro"/>
</dbReference>
<dbReference type="InterPro" id="IPR014222">
    <property type="entry name" value="Cyt_c_oxidase_su2"/>
</dbReference>
<evidence type="ECO:0000256" key="1">
    <source>
        <dbReference type="ARBA" id="ARBA00004141"/>
    </source>
</evidence>
<evidence type="ECO:0000256" key="9">
    <source>
        <dbReference type="ARBA" id="ARBA00022989"/>
    </source>
</evidence>
<keyword evidence="7" id="KW-1278">Translocase</keyword>
<comment type="caution">
    <text evidence="18">The sequence shown here is derived from an EMBL/GenBank/DDBJ whole genome shotgun (WGS) entry which is preliminary data.</text>
</comment>